<dbReference type="OrthoDB" id="3538597at2759"/>
<reference evidence="2" key="1">
    <citation type="submission" date="2019-04" db="EMBL/GenBank/DDBJ databases">
        <title>Friends and foes A comparative genomics studyof 23 Aspergillus species from section Flavi.</title>
        <authorList>
            <consortium name="DOE Joint Genome Institute"/>
            <person name="Kjaerbolling I."/>
            <person name="Vesth T."/>
            <person name="Frisvad J.C."/>
            <person name="Nybo J.L."/>
            <person name="Theobald S."/>
            <person name="Kildgaard S."/>
            <person name="Isbrandt T."/>
            <person name="Kuo A."/>
            <person name="Sato A."/>
            <person name="Lyhne E.K."/>
            <person name="Kogle M.E."/>
            <person name="Wiebenga A."/>
            <person name="Kun R.S."/>
            <person name="Lubbers R.J."/>
            <person name="Makela M.R."/>
            <person name="Barry K."/>
            <person name="Chovatia M."/>
            <person name="Clum A."/>
            <person name="Daum C."/>
            <person name="Haridas S."/>
            <person name="He G."/>
            <person name="LaButti K."/>
            <person name="Lipzen A."/>
            <person name="Mondo S."/>
            <person name="Riley R."/>
            <person name="Salamov A."/>
            <person name="Simmons B.A."/>
            <person name="Magnuson J.K."/>
            <person name="Henrissat B."/>
            <person name="Mortensen U.H."/>
            <person name="Larsen T.O."/>
            <person name="Devries R.P."/>
            <person name="Grigoriev I.V."/>
            <person name="Machida M."/>
            <person name="Baker S.E."/>
            <person name="Andersen M.R."/>
        </authorList>
    </citation>
    <scope>NUCLEOTIDE SEQUENCE [LARGE SCALE GENOMIC DNA]</scope>
    <source>
        <strain evidence="2">IBT 14317</strain>
    </source>
</reference>
<feature type="region of interest" description="Disordered" evidence="1">
    <location>
        <begin position="1"/>
        <end position="20"/>
    </location>
</feature>
<sequence length="745" mass="84021">MQSPNRLNTTRSNDKRKLTPAEERRLIHEYGIRFEGPILTSHWPPQYSLIYGKLREIEGVKYDQYRSSLDSSPHRVKRVRSLNRAHTLIRAAHDCRKSSLHEEEWRRSTEAHLLKHFDGEVECHFCKRRLWASEFQATSCSPARQLCVCNPNETIRDELSSDVSRPFLTRLGMPIDDKSAPPQINVKKPDIAIGLRRDDNIERLLGNNENVAHSPTLNTPEMLFPFLVLEAKSEVGGPGFQSVETQTAFPIRTFLNIQRSLSRSTNTGGPLVWFLAYQGEEWKVYGCTPDDRGTRVIELWQGTILRADCALQLCLIIDFIYDWAIEIYLNEILDCLFAGQERALSTYCSLNDRTLEQITELSQGSLSTCTLRDTISYSRDEEEMTTSSSDTIQADNVMSLPSERADDTEMLDTTIGADSPSSATIVESYPEADDMGVIRNADEVFFTFNHLVLPETEEELISILTSISPNDFVSEVAQALLETFCVEEPLVLNYEFINQVEELWTGSIGEHTSNGEEPVIANISFRSYLRHTDWQVLRNISCITATVRAINRLGSIALNGYGALVDGAYWVASNPSVDVVRSLRTLSGQESAATATENVCLILRKGPFEERWTKGLEAGDLPRRIWKGLDANTPSIPLFPILFYSSAVVRIEKRSGTDLGKILPRLSRTTRNDGALILKRPASWYRQCPKYCLVLFDGSDVEDEAHMGRTILQVLSHGGVYQEIGRGVQEVDRVAIEAWAARLLN</sequence>
<dbReference type="EMBL" id="ML735233">
    <property type="protein sequence ID" value="KAE8392912.1"/>
    <property type="molecule type" value="Genomic_DNA"/>
</dbReference>
<protein>
    <submittedName>
        <fullName evidence="2">Uncharacterized protein</fullName>
    </submittedName>
</protein>
<evidence type="ECO:0000313" key="2">
    <source>
        <dbReference type="EMBL" id="KAE8392912.1"/>
    </source>
</evidence>
<dbReference type="Proteomes" id="UP000326877">
    <property type="component" value="Unassembled WGS sequence"/>
</dbReference>
<proteinExistence type="predicted"/>
<name>A0A5N7CFH2_PETAA</name>
<accession>A0A5N7CFH2</accession>
<dbReference type="AlphaFoldDB" id="A0A5N7CFH2"/>
<gene>
    <name evidence="2" type="ORF">BDV23DRAFT_181064</name>
</gene>
<evidence type="ECO:0000256" key="1">
    <source>
        <dbReference type="SAM" id="MobiDB-lite"/>
    </source>
</evidence>
<organism evidence="2">
    <name type="scientific">Petromyces alliaceus</name>
    <name type="common">Aspergillus alliaceus</name>
    <dbReference type="NCBI Taxonomy" id="209559"/>
    <lineage>
        <taxon>Eukaryota</taxon>
        <taxon>Fungi</taxon>
        <taxon>Dikarya</taxon>
        <taxon>Ascomycota</taxon>
        <taxon>Pezizomycotina</taxon>
        <taxon>Eurotiomycetes</taxon>
        <taxon>Eurotiomycetidae</taxon>
        <taxon>Eurotiales</taxon>
        <taxon>Aspergillaceae</taxon>
        <taxon>Aspergillus</taxon>
        <taxon>Aspergillus subgen. Circumdati</taxon>
    </lineage>
</organism>
<feature type="compositionally biased region" description="Polar residues" evidence="1">
    <location>
        <begin position="1"/>
        <end position="11"/>
    </location>
</feature>